<dbReference type="RefSeq" id="WP_160603441.1">
    <property type="nucleotide sequence ID" value="NZ_WTYX01000001.1"/>
</dbReference>
<reference evidence="3 4" key="1">
    <citation type="submission" date="2019-12" db="EMBL/GenBank/DDBJ databases">
        <title>Genomic-based taxomic classification of the family Erythrobacteraceae.</title>
        <authorList>
            <person name="Xu L."/>
        </authorList>
    </citation>
    <scope>NUCLEOTIDE SEQUENCE [LARGE SCALE GENOMIC DNA]</scope>
    <source>
        <strain evidence="3 4">KCTC 52763</strain>
    </source>
</reference>
<dbReference type="Pfam" id="PF13669">
    <property type="entry name" value="Glyoxalase_4"/>
    <property type="match status" value="1"/>
</dbReference>
<dbReference type="SUPFAM" id="SSF54593">
    <property type="entry name" value="Glyoxalase/Bleomycin resistance protein/Dihydroxybiphenyl dioxygenase"/>
    <property type="match status" value="1"/>
</dbReference>
<gene>
    <name evidence="3" type="ORF">GRI41_03830</name>
</gene>
<dbReference type="EMBL" id="WTYX01000001">
    <property type="protein sequence ID" value="MXO89941.1"/>
    <property type="molecule type" value="Genomic_DNA"/>
</dbReference>
<keyword evidence="1" id="KW-0479">Metal-binding</keyword>
<feature type="domain" description="VOC" evidence="2">
    <location>
        <begin position="7"/>
        <end position="145"/>
    </location>
</feature>
<dbReference type="PROSITE" id="PS51819">
    <property type="entry name" value="VOC"/>
    <property type="match status" value="1"/>
</dbReference>
<proteinExistence type="predicted"/>
<dbReference type="GO" id="GO:0046491">
    <property type="term" value="P:L-methylmalonyl-CoA metabolic process"/>
    <property type="evidence" value="ECO:0007669"/>
    <property type="project" value="TreeGrafter"/>
</dbReference>
<name>A0A844ZNJ2_9SPHN</name>
<dbReference type="InterPro" id="IPR029068">
    <property type="entry name" value="Glyas_Bleomycin-R_OHBP_Dase"/>
</dbReference>
<evidence type="ECO:0000313" key="4">
    <source>
        <dbReference type="Proteomes" id="UP000442714"/>
    </source>
</evidence>
<protein>
    <recommendedName>
        <fullName evidence="2">VOC domain-containing protein</fullName>
    </recommendedName>
</protein>
<comment type="caution">
    <text evidence="3">The sequence shown here is derived from an EMBL/GenBank/DDBJ whole genome shotgun (WGS) entry which is preliminary data.</text>
</comment>
<accession>A0A844ZNJ2</accession>
<organism evidence="3 4">
    <name type="scientific">Pontixanthobacter aquaemixtae</name>
    <dbReference type="NCBI Taxonomy" id="1958940"/>
    <lineage>
        <taxon>Bacteria</taxon>
        <taxon>Pseudomonadati</taxon>
        <taxon>Pseudomonadota</taxon>
        <taxon>Alphaproteobacteria</taxon>
        <taxon>Sphingomonadales</taxon>
        <taxon>Erythrobacteraceae</taxon>
        <taxon>Pontixanthobacter</taxon>
    </lineage>
</organism>
<keyword evidence="4" id="KW-1185">Reference proteome</keyword>
<dbReference type="InterPro" id="IPR037523">
    <property type="entry name" value="VOC_core"/>
</dbReference>
<dbReference type="GO" id="GO:0046872">
    <property type="term" value="F:metal ion binding"/>
    <property type="evidence" value="ECO:0007669"/>
    <property type="project" value="UniProtKB-KW"/>
</dbReference>
<dbReference type="Gene3D" id="3.10.180.10">
    <property type="entry name" value="2,3-Dihydroxybiphenyl 1,2-Dioxygenase, domain 1"/>
    <property type="match status" value="1"/>
</dbReference>
<evidence type="ECO:0000256" key="1">
    <source>
        <dbReference type="ARBA" id="ARBA00022723"/>
    </source>
</evidence>
<dbReference type="OrthoDB" id="9792173at2"/>
<evidence type="ECO:0000259" key="2">
    <source>
        <dbReference type="PROSITE" id="PS51819"/>
    </source>
</evidence>
<dbReference type="PANTHER" id="PTHR43048:SF3">
    <property type="entry name" value="METHYLMALONYL-COA EPIMERASE, MITOCHONDRIAL"/>
    <property type="match status" value="1"/>
</dbReference>
<dbReference type="Proteomes" id="UP000442714">
    <property type="component" value="Unassembled WGS sequence"/>
</dbReference>
<dbReference type="GO" id="GO:0004493">
    <property type="term" value="F:methylmalonyl-CoA epimerase activity"/>
    <property type="evidence" value="ECO:0007669"/>
    <property type="project" value="TreeGrafter"/>
</dbReference>
<dbReference type="PANTHER" id="PTHR43048">
    <property type="entry name" value="METHYLMALONYL-COA EPIMERASE"/>
    <property type="match status" value="1"/>
</dbReference>
<dbReference type="InterPro" id="IPR051785">
    <property type="entry name" value="MMCE/EMCE_epimerase"/>
</dbReference>
<evidence type="ECO:0000313" key="3">
    <source>
        <dbReference type="EMBL" id="MXO89941.1"/>
    </source>
</evidence>
<dbReference type="AlphaFoldDB" id="A0A844ZNJ2"/>
<sequence length="187" mass="20916">MSRLYGPAIHQAFVFPDFDAALERFSAGGIGPFWTMESGGMGIYRGEEHPLSMDVAFFYSGDTCFEILSPHGDQKSAYGEFLERNPAGGLHHIAYYSEDFDTTLSRSAEAGKPLTIVQEFRLPGSDEMVEIYCEPTDAKNPILFQFVRHGPFDAWFEAMHREAANWDGSDPIRDARVSMAAAMQQRS</sequence>